<dbReference type="Gene3D" id="1.10.10.10">
    <property type="entry name" value="Winged helix-like DNA-binding domain superfamily/Winged helix DNA-binding domain"/>
    <property type="match status" value="1"/>
</dbReference>
<dbReference type="OMA" id="ESQTNWI"/>
<dbReference type="PROSITE" id="PS50250">
    <property type="entry name" value="PCI"/>
    <property type="match status" value="1"/>
</dbReference>
<dbReference type="GO" id="GO:0003723">
    <property type="term" value="F:RNA binding"/>
    <property type="evidence" value="ECO:0007669"/>
    <property type="project" value="InterPro"/>
</dbReference>
<evidence type="ECO:0000313" key="4">
    <source>
        <dbReference type="Proteomes" id="UP000054886"/>
    </source>
</evidence>
<evidence type="ECO:0000259" key="2">
    <source>
        <dbReference type="PROSITE" id="PS50250"/>
    </source>
</evidence>
<dbReference type="Pfam" id="PF01399">
    <property type="entry name" value="PCI"/>
    <property type="match status" value="1"/>
</dbReference>
<dbReference type="SMR" id="A0A0W0CFQ0"/>
<dbReference type="VEuPathDB" id="FungiDB:GWK60_M09185"/>
<name>A0A0W0CFQ0_CANGB</name>
<comment type="similarity">
    <text evidence="1">Belongs to the CSN12 family.</text>
</comment>
<gene>
    <name evidence="3" type="ORF">AO440_004249</name>
</gene>
<sequence>MEYSRFVDCFERRSYTAEFLEFVGFKLSSEPLGATALILGGSQAKQARYGDVNALYDAIVQIKLKESLTSLRELDPNAAVKKNKQRKVHQRVVDVFQALTNELRILNKILERSDDSVWLVYPVYTVCHDVSTFLRDTGKYMQLESRKQLWEECIRVIHRSFMICLNDKNPNMQENKRGGCILFANLEMMFYKMLRNRDMMKNLIKVLESTGMTDISRQRDNKVLKRHRSQKIIFNYFIGEYYGCYLFQFNKAQEHLQVCVSEFPVKYTSSKWFKRIIHLYTQFRMLATSNKLIHVELPRETNEKFANAYDSDLMNKCYKNGDTIVFDELIKEHAAQYLIDGTYSAMLLIKELVFLRLVKVCYKVNDKKSILPLDLIAAGYRIHFRNHDNEENRVTTTNPRKLQKKNEDLLDELECRIANLIANGRIKGYLSHSQRCMVLSKTEPFPLAS</sequence>
<protein>
    <submittedName>
        <fullName evidence="3">COP9 signalosome complex subunit 12</fullName>
    </submittedName>
</protein>
<evidence type="ECO:0000313" key="3">
    <source>
        <dbReference type="EMBL" id="KTB04125.1"/>
    </source>
</evidence>
<dbReference type="Proteomes" id="UP000054886">
    <property type="component" value="Unassembled WGS sequence"/>
</dbReference>
<dbReference type="InterPro" id="IPR000717">
    <property type="entry name" value="PCI_dom"/>
</dbReference>
<dbReference type="PANTHER" id="PTHR12732">
    <property type="entry name" value="UNCHARACTERIZED PROTEASOME COMPONENT REGION PCI-CONTAINING"/>
    <property type="match status" value="1"/>
</dbReference>
<comment type="caution">
    <text evidence="3">The sequence shown here is derived from an EMBL/GenBank/DDBJ whole genome shotgun (WGS) entry which is preliminary data.</text>
</comment>
<reference evidence="3 4" key="1">
    <citation type="submission" date="2015-10" db="EMBL/GenBank/DDBJ databases">
        <title>Draft genomes sequences of Candida glabrata isolates 1A, 1B, 2A, 2B, 3A and 3B.</title>
        <authorList>
            <person name="Haavelsrud O.E."/>
            <person name="Gaustad P."/>
        </authorList>
    </citation>
    <scope>NUCLEOTIDE SEQUENCE [LARGE SCALE GENOMIC DNA]</scope>
    <source>
        <strain evidence="3">910700640</strain>
    </source>
</reference>
<dbReference type="InterPro" id="IPR036388">
    <property type="entry name" value="WH-like_DNA-bd_sf"/>
</dbReference>
<organism evidence="3 4">
    <name type="scientific">Candida glabrata</name>
    <name type="common">Yeast</name>
    <name type="synonym">Torulopsis glabrata</name>
    <dbReference type="NCBI Taxonomy" id="5478"/>
    <lineage>
        <taxon>Eukaryota</taxon>
        <taxon>Fungi</taxon>
        <taxon>Dikarya</taxon>
        <taxon>Ascomycota</taxon>
        <taxon>Saccharomycotina</taxon>
        <taxon>Saccharomycetes</taxon>
        <taxon>Saccharomycetales</taxon>
        <taxon>Saccharomycetaceae</taxon>
        <taxon>Nakaseomyces</taxon>
    </lineage>
</organism>
<dbReference type="VEuPathDB" id="FungiDB:B1J91_M09251g"/>
<accession>A0A0W0CFQ0</accession>
<feature type="domain" description="PCI" evidence="2">
    <location>
        <begin position="233"/>
        <end position="444"/>
    </location>
</feature>
<evidence type="ECO:0000256" key="1">
    <source>
        <dbReference type="ARBA" id="ARBA00025771"/>
    </source>
</evidence>
<dbReference type="VEuPathDB" id="FungiDB:GVI51_M09207"/>
<dbReference type="PhylomeDB" id="A0A0W0CFQ0"/>
<dbReference type="EMBL" id="LLZZ01000117">
    <property type="protein sequence ID" value="KTB04125.1"/>
    <property type="molecule type" value="Genomic_DNA"/>
</dbReference>
<dbReference type="InterPro" id="IPR045114">
    <property type="entry name" value="Csn12-like"/>
</dbReference>
<dbReference type="AlphaFoldDB" id="A0A0W0CFQ0"/>
<dbReference type="GO" id="GO:0003690">
    <property type="term" value="F:double-stranded DNA binding"/>
    <property type="evidence" value="ECO:0007669"/>
    <property type="project" value="InterPro"/>
</dbReference>
<dbReference type="PANTHER" id="PTHR12732:SF0">
    <property type="entry name" value="PCI DOMAIN-CONTAINING PROTEIN 2"/>
    <property type="match status" value="1"/>
</dbReference>
<dbReference type="VEuPathDB" id="FungiDB:CAGL0M09251g"/>
<proteinExistence type="inferred from homology"/>